<dbReference type="RefSeq" id="WP_189950500.1">
    <property type="nucleotide sequence ID" value="NZ_BMVG01000003.1"/>
</dbReference>
<keyword evidence="2" id="KW-1185">Reference proteome</keyword>
<sequence>MDQAGAIIESELPDLSHLALEDVPACRRGREWQRAERRLLTESGNPAVFAGDPKSSFTV</sequence>
<dbReference type="Proteomes" id="UP000655443">
    <property type="component" value="Unassembled WGS sequence"/>
</dbReference>
<proteinExistence type="predicted"/>
<organism evidence="1 2">
    <name type="scientific">Streptomyces alanosinicus</name>
    <dbReference type="NCBI Taxonomy" id="68171"/>
    <lineage>
        <taxon>Bacteria</taxon>
        <taxon>Bacillati</taxon>
        <taxon>Actinomycetota</taxon>
        <taxon>Actinomycetes</taxon>
        <taxon>Kitasatosporales</taxon>
        <taxon>Streptomycetaceae</taxon>
        <taxon>Streptomyces</taxon>
    </lineage>
</organism>
<reference evidence="1" key="1">
    <citation type="journal article" date="2014" name="Int. J. Syst. Evol. Microbiol.">
        <title>Complete genome sequence of Corynebacterium casei LMG S-19264T (=DSM 44701T), isolated from a smear-ripened cheese.</title>
        <authorList>
            <consortium name="US DOE Joint Genome Institute (JGI-PGF)"/>
            <person name="Walter F."/>
            <person name="Albersmeier A."/>
            <person name="Kalinowski J."/>
            <person name="Ruckert C."/>
        </authorList>
    </citation>
    <scope>NUCLEOTIDE SEQUENCE</scope>
    <source>
        <strain evidence="1">JCM 4714</strain>
    </source>
</reference>
<accession>A0A919D1L1</accession>
<evidence type="ECO:0000313" key="1">
    <source>
        <dbReference type="EMBL" id="GHE01179.1"/>
    </source>
</evidence>
<comment type="caution">
    <text evidence="1">The sequence shown here is derived from an EMBL/GenBank/DDBJ whole genome shotgun (WGS) entry which is preliminary data.</text>
</comment>
<dbReference type="AlphaFoldDB" id="A0A919D1L1"/>
<reference evidence="1" key="2">
    <citation type="submission" date="2020-09" db="EMBL/GenBank/DDBJ databases">
        <authorList>
            <person name="Sun Q."/>
            <person name="Ohkuma M."/>
        </authorList>
    </citation>
    <scope>NUCLEOTIDE SEQUENCE</scope>
    <source>
        <strain evidence="1">JCM 4714</strain>
    </source>
</reference>
<dbReference type="EMBL" id="BMVG01000003">
    <property type="protein sequence ID" value="GHE01179.1"/>
    <property type="molecule type" value="Genomic_DNA"/>
</dbReference>
<evidence type="ECO:0000313" key="2">
    <source>
        <dbReference type="Proteomes" id="UP000655443"/>
    </source>
</evidence>
<protein>
    <submittedName>
        <fullName evidence="1">Uncharacterized protein</fullName>
    </submittedName>
</protein>
<gene>
    <name evidence="1" type="ORF">GCM10010339_19350</name>
</gene>
<name>A0A919D1L1_9ACTN</name>